<dbReference type="Proteomes" id="UP000823046">
    <property type="component" value="Unassembled WGS sequence"/>
</dbReference>
<keyword evidence="4" id="KW-0479">Metal-binding</keyword>
<dbReference type="SUPFAM" id="SSF102114">
    <property type="entry name" value="Radical SAM enzymes"/>
    <property type="match status" value="1"/>
</dbReference>
<keyword evidence="2" id="KW-0004">4Fe-4S</keyword>
<dbReference type="EMBL" id="JADAQX010000401">
    <property type="protein sequence ID" value="KAF8820382.1"/>
    <property type="molecule type" value="Genomic_DNA"/>
</dbReference>
<dbReference type="Gene3D" id="3.20.20.70">
    <property type="entry name" value="Aldolase class I"/>
    <property type="match status" value="1"/>
</dbReference>
<evidence type="ECO:0000256" key="2">
    <source>
        <dbReference type="ARBA" id="ARBA00022485"/>
    </source>
</evidence>
<evidence type="ECO:0000256" key="3">
    <source>
        <dbReference type="ARBA" id="ARBA00022691"/>
    </source>
</evidence>
<dbReference type="CDD" id="cd01335">
    <property type="entry name" value="Radical_SAM"/>
    <property type="match status" value="1"/>
</dbReference>
<reference evidence="8 9" key="1">
    <citation type="journal article" date="2020" name="bioRxiv">
        <title>Metabolic contributions of an alphaproteobacterial endosymbiont in the apicomplexan Cardiosporidium cionae.</title>
        <authorList>
            <person name="Hunter E.S."/>
            <person name="Paight C.J."/>
            <person name="Lane C.E."/>
        </authorList>
    </citation>
    <scope>NUCLEOTIDE SEQUENCE [LARGE SCALE GENOMIC DNA]</scope>
    <source>
        <strain evidence="8">ESH_2018</strain>
    </source>
</reference>
<evidence type="ECO:0000313" key="8">
    <source>
        <dbReference type="EMBL" id="KAF8820382.1"/>
    </source>
</evidence>
<dbReference type="InterPro" id="IPR013785">
    <property type="entry name" value="Aldolase_TIM"/>
</dbReference>
<dbReference type="InterPro" id="IPR007197">
    <property type="entry name" value="rSAM"/>
</dbReference>
<evidence type="ECO:0000313" key="9">
    <source>
        <dbReference type="Proteomes" id="UP000823046"/>
    </source>
</evidence>
<comment type="cofactor">
    <cofactor evidence="1">
        <name>[4Fe-4S] cluster</name>
        <dbReference type="ChEBI" id="CHEBI:49883"/>
    </cofactor>
</comment>
<accession>A0ABQ7J8S1</accession>
<keyword evidence="5" id="KW-0408">Iron</keyword>
<evidence type="ECO:0000259" key="7">
    <source>
        <dbReference type="PROSITE" id="PS51918"/>
    </source>
</evidence>
<dbReference type="PANTHER" id="PTHR30544:SF8">
    <property type="entry name" value="RADICAL SAM SUPERFAMILY PROTEIN"/>
    <property type="match status" value="1"/>
</dbReference>
<protein>
    <submittedName>
        <fullName evidence="8">Radical SAM domain-containing protein</fullName>
    </submittedName>
</protein>
<keyword evidence="3" id="KW-0949">S-adenosyl-L-methionine</keyword>
<feature type="domain" description="Radical SAM core" evidence="7">
    <location>
        <begin position="234"/>
        <end position="468"/>
    </location>
</feature>
<sequence>MVRNKEKWCGNGVQSALMRNIKGVCKIVLRQDSSSIHNVNKSVNTFTLVGNTSLYTRLPTLHRGVEAFPSWIVNFLPSIPQLNEMNKSEPSLFVGKGKSVGLPPSSMKRRKNIFPLPLLDEKALLQAFKNEGIAALHAYTIWRHIIQKGITDVVDIPGLPRKAYALIKQRFVLCTSKLKERKDSKDGSTTKLLITLQDGRSIESVIMRYGAVELSSFPEDKLEAQRSASRLFKSNNRSTLCVSSQVGCQMGCTFCATGTMGLLANLTSGEILEQLYLASQIEKIRNIVFMGMGEPLDNYAEVVLSIRGMMDVRRYNLSSHRITISTVGVVPRIKQLANEIPGVSLALSLHAPTQALRLKIVPSSKAWPIDKLMEAIDFFVETQKTLTATMQRNQFIMIEYVLIADVNDSPSTAHDVGMLLQPRLQRVLLNVIPYNPTNVPMNYRTPSQTSIDTFVDIIRTYDVKVTIRQELGTIMRVAF</sequence>
<comment type="caution">
    <text evidence="8">The sequence shown here is derived from an EMBL/GenBank/DDBJ whole genome shotgun (WGS) entry which is preliminary data.</text>
</comment>
<dbReference type="PANTHER" id="PTHR30544">
    <property type="entry name" value="23S RRNA METHYLTRANSFERASE"/>
    <property type="match status" value="1"/>
</dbReference>
<dbReference type="InterPro" id="IPR040072">
    <property type="entry name" value="Methyltransferase_A"/>
</dbReference>
<evidence type="ECO:0000256" key="4">
    <source>
        <dbReference type="ARBA" id="ARBA00022723"/>
    </source>
</evidence>
<evidence type="ECO:0000256" key="1">
    <source>
        <dbReference type="ARBA" id="ARBA00001966"/>
    </source>
</evidence>
<keyword evidence="9" id="KW-1185">Reference proteome</keyword>
<dbReference type="InterPro" id="IPR058240">
    <property type="entry name" value="rSAM_sf"/>
</dbReference>
<evidence type="ECO:0000256" key="5">
    <source>
        <dbReference type="ARBA" id="ARBA00023004"/>
    </source>
</evidence>
<gene>
    <name evidence="8" type="ORF">IE077_003247</name>
</gene>
<dbReference type="PROSITE" id="PS51918">
    <property type="entry name" value="RADICAL_SAM"/>
    <property type="match status" value="1"/>
</dbReference>
<keyword evidence="6" id="KW-0411">Iron-sulfur</keyword>
<organism evidence="8 9">
    <name type="scientific">Cardiosporidium cionae</name>
    <dbReference type="NCBI Taxonomy" id="476202"/>
    <lineage>
        <taxon>Eukaryota</taxon>
        <taxon>Sar</taxon>
        <taxon>Alveolata</taxon>
        <taxon>Apicomplexa</taxon>
        <taxon>Aconoidasida</taxon>
        <taxon>Nephromycida</taxon>
        <taxon>Cardiosporidium</taxon>
    </lineage>
</organism>
<evidence type="ECO:0000256" key="6">
    <source>
        <dbReference type="ARBA" id="ARBA00023014"/>
    </source>
</evidence>
<dbReference type="SFLD" id="SFLDS00029">
    <property type="entry name" value="Radical_SAM"/>
    <property type="match status" value="1"/>
</dbReference>
<proteinExistence type="predicted"/>
<dbReference type="Pfam" id="PF04055">
    <property type="entry name" value="Radical_SAM"/>
    <property type="match status" value="1"/>
</dbReference>
<name>A0ABQ7J8S1_9APIC</name>